<keyword evidence="1" id="KW-0489">Methyltransferase</keyword>
<proteinExistence type="predicted"/>
<gene>
    <name evidence="1" type="ORF">BGW36DRAFT_297617</name>
</gene>
<protein>
    <submittedName>
        <fullName evidence="1">TAM domain methyltransferase</fullName>
    </submittedName>
</protein>
<name>A0AAD4PVK9_9EURO</name>
<dbReference type="SUPFAM" id="SSF53335">
    <property type="entry name" value="S-adenosyl-L-methionine-dependent methyltransferases"/>
    <property type="match status" value="1"/>
</dbReference>
<organism evidence="1 2">
    <name type="scientific">Talaromyces proteolyticus</name>
    <dbReference type="NCBI Taxonomy" id="1131652"/>
    <lineage>
        <taxon>Eukaryota</taxon>
        <taxon>Fungi</taxon>
        <taxon>Dikarya</taxon>
        <taxon>Ascomycota</taxon>
        <taxon>Pezizomycotina</taxon>
        <taxon>Eurotiomycetes</taxon>
        <taxon>Eurotiomycetidae</taxon>
        <taxon>Eurotiales</taxon>
        <taxon>Trichocomaceae</taxon>
        <taxon>Talaromyces</taxon>
        <taxon>Talaromyces sect. Bacilispori</taxon>
    </lineage>
</organism>
<comment type="caution">
    <text evidence="1">The sequence shown here is derived from an EMBL/GenBank/DDBJ whole genome shotgun (WGS) entry which is preliminary data.</text>
</comment>
<dbReference type="CDD" id="cd02440">
    <property type="entry name" value="AdoMet_MTases"/>
    <property type="match status" value="1"/>
</dbReference>
<evidence type="ECO:0000313" key="1">
    <source>
        <dbReference type="EMBL" id="KAH8696635.1"/>
    </source>
</evidence>
<keyword evidence="2" id="KW-1185">Reference proteome</keyword>
<dbReference type="RefSeq" id="XP_046071571.1">
    <property type="nucleotide sequence ID" value="XM_046211369.1"/>
</dbReference>
<dbReference type="GO" id="GO:0032259">
    <property type="term" value="P:methylation"/>
    <property type="evidence" value="ECO:0007669"/>
    <property type="project" value="UniProtKB-KW"/>
</dbReference>
<dbReference type="GO" id="GO:0008168">
    <property type="term" value="F:methyltransferase activity"/>
    <property type="evidence" value="ECO:0007669"/>
    <property type="project" value="UniProtKB-KW"/>
</dbReference>
<dbReference type="PANTHER" id="PTHR43591">
    <property type="entry name" value="METHYLTRANSFERASE"/>
    <property type="match status" value="1"/>
</dbReference>
<accession>A0AAD4PVK9</accession>
<dbReference type="InterPro" id="IPR029063">
    <property type="entry name" value="SAM-dependent_MTases_sf"/>
</dbReference>
<reference evidence="1" key="1">
    <citation type="submission" date="2021-12" db="EMBL/GenBank/DDBJ databases">
        <title>Convergent genome expansion in fungi linked to evolution of root-endophyte symbiosis.</title>
        <authorList>
            <consortium name="DOE Joint Genome Institute"/>
            <person name="Ke Y.-H."/>
            <person name="Bonito G."/>
            <person name="Liao H.-L."/>
            <person name="Looney B."/>
            <person name="Rojas-Flechas A."/>
            <person name="Nash J."/>
            <person name="Hameed K."/>
            <person name="Schadt C."/>
            <person name="Martin F."/>
            <person name="Crous P.W."/>
            <person name="Miettinen O."/>
            <person name="Magnuson J.K."/>
            <person name="Labbe J."/>
            <person name="Jacobson D."/>
            <person name="Doktycz M.J."/>
            <person name="Veneault-Fourrey C."/>
            <person name="Kuo A."/>
            <person name="Mondo S."/>
            <person name="Calhoun S."/>
            <person name="Riley R."/>
            <person name="Ohm R."/>
            <person name="LaButti K."/>
            <person name="Andreopoulos B."/>
            <person name="Pangilinan J."/>
            <person name="Nolan M."/>
            <person name="Tritt A."/>
            <person name="Clum A."/>
            <person name="Lipzen A."/>
            <person name="Daum C."/>
            <person name="Barry K."/>
            <person name="Grigoriev I.V."/>
            <person name="Vilgalys R."/>
        </authorList>
    </citation>
    <scope>NUCLEOTIDE SEQUENCE</scope>
    <source>
        <strain evidence="1">PMI_201</strain>
    </source>
</reference>
<dbReference type="Proteomes" id="UP001201262">
    <property type="component" value="Unassembled WGS sequence"/>
</dbReference>
<dbReference type="PANTHER" id="PTHR43591:SF10">
    <property type="entry name" value="ABC TRANSMEMBRANE TYPE-1 DOMAIN-CONTAINING PROTEIN-RELATED"/>
    <property type="match status" value="1"/>
</dbReference>
<keyword evidence="1" id="KW-0808">Transferase</keyword>
<evidence type="ECO:0000313" key="2">
    <source>
        <dbReference type="Proteomes" id="UP001201262"/>
    </source>
</evidence>
<dbReference type="GeneID" id="70241656"/>
<dbReference type="AlphaFoldDB" id="A0AAD4PVK9"/>
<sequence length="322" mass="37033">MQTSDSESIYDEGSILESSQSIVSSVYDYLWENGRRYHAYRQGQYPFPNDEREQDRLDLMHCLWKELLNGRLFRSPIHQDTGIQRILDFGTGTANWALEVAELFPHVEILGSDLSPIQPIYSPSNCKFFIDDVESEWVYSPLESFDFIHGRAMAGSIGDWDQLLRRIHTHLKPGGWVELQEFECTVTSDDGTHQGPNLLREWCERLEEASVRFGKRIGVASNLRERLEAAGFVDVVDDSYKCPVGPWPRDQRLKRIGKIHLACCLEGIEPYSLALFTRILGVSYDKFQTSMNEVKKVAMNPSKHLYAKYHFIYGRKPSIEGT</sequence>
<dbReference type="Pfam" id="PF13489">
    <property type="entry name" value="Methyltransf_23"/>
    <property type="match status" value="1"/>
</dbReference>
<dbReference type="Gene3D" id="3.40.50.150">
    <property type="entry name" value="Vaccinia Virus protein VP39"/>
    <property type="match status" value="1"/>
</dbReference>
<dbReference type="EMBL" id="JAJTJA010000007">
    <property type="protein sequence ID" value="KAH8696635.1"/>
    <property type="molecule type" value="Genomic_DNA"/>
</dbReference>